<organism evidence="1 2">
    <name type="scientific">Hypholoma sublateritium (strain FD-334 SS-4)</name>
    <dbReference type="NCBI Taxonomy" id="945553"/>
    <lineage>
        <taxon>Eukaryota</taxon>
        <taxon>Fungi</taxon>
        <taxon>Dikarya</taxon>
        <taxon>Basidiomycota</taxon>
        <taxon>Agaricomycotina</taxon>
        <taxon>Agaricomycetes</taxon>
        <taxon>Agaricomycetidae</taxon>
        <taxon>Agaricales</taxon>
        <taxon>Agaricineae</taxon>
        <taxon>Strophariaceae</taxon>
        <taxon>Hypholoma</taxon>
    </lineage>
</organism>
<accession>A0A0D2P9U9</accession>
<protein>
    <submittedName>
        <fullName evidence="1">Uncharacterized protein</fullName>
    </submittedName>
</protein>
<keyword evidence="2" id="KW-1185">Reference proteome</keyword>
<gene>
    <name evidence="1" type="ORF">HYPSUDRAFT_134909</name>
</gene>
<name>A0A0D2P9U9_HYPSF</name>
<dbReference type="Proteomes" id="UP000054270">
    <property type="component" value="Unassembled WGS sequence"/>
</dbReference>
<reference evidence="2" key="1">
    <citation type="submission" date="2014-04" db="EMBL/GenBank/DDBJ databases">
        <title>Evolutionary Origins and Diversification of the Mycorrhizal Mutualists.</title>
        <authorList>
            <consortium name="DOE Joint Genome Institute"/>
            <consortium name="Mycorrhizal Genomics Consortium"/>
            <person name="Kohler A."/>
            <person name="Kuo A."/>
            <person name="Nagy L.G."/>
            <person name="Floudas D."/>
            <person name="Copeland A."/>
            <person name="Barry K.W."/>
            <person name="Cichocki N."/>
            <person name="Veneault-Fourrey C."/>
            <person name="LaButti K."/>
            <person name="Lindquist E.A."/>
            <person name="Lipzen A."/>
            <person name="Lundell T."/>
            <person name="Morin E."/>
            <person name="Murat C."/>
            <person name="Riley R."/>
            <person name="Ohm R."/>
            <person name="Sun H."/>
            <person name="Tunlid A."/>
            <person name="Henrissat B."/>
            <person name="Grigoriev I.V."/>
            <person name="Hibbett D.S."/>
            <person name="Martin F."/>
        </authorList>
    </citation>
    <scope>NUCLEOTIDE SEQUENCE [LARGE SCALE GENOMIC DNA]</scope>
    <source>
        <strain evidence="2">FD-334 SS-4</strain>
    </source>
</reference>
<feature type="non-terminal residue" evidence="1">
    <location>
        <position position="1"/>
    </location>
</feature>
<dbReference type="OMA" id="HAFHHIT"/>
<evidence type="ECO:0000313" key="1">
    <source>
        <dbReference type="EMBL" id="KJA25401.1"/>
    </source>
</evidence>
<dbReference type="EMBL" id="KN817532">
    <property type="protein sequence ID" value="KJA25401.1"/>
    <property type="molecule type" value="Genomic_DNA"/>
</dbReference>
<proteinExistence type="predicted"/>
<dbReference type="STRING" id="945553.A0A0D2P9U9"/>
<dbReference type="AlphaFoldDB" id="A0A0D2P9U9"/>
<sequence>DLWENQPAAEGTNWKVFKDKIYKLYPGSQSERKYNIVNLKAMTDKQMRMPIESAVQFGEYYHDFTQISHYLKKQGQLNNTAISDKFIGGVDPAFHHHLRLQLHAEDPLHYPDDAYKLTQVAAVCMYKAG</sequence>
<dbReference type="OrthoDB" id="3260546at2759"/>
<evidence type="ECO:0000313" key="2">
    <source>
        <dbReference type="Proteomes" id="UP000054270"/>
    </source>
</evidence>